<sequence>MYSFIQKFLRADSGLDYGSGMASSYFHGFLNIVLPEDSQGHGFLERILDFEEDQKVKVAVHKLIILIPHTLRSEKEFKDDWVEKSSQIETVYCHRAGVPGRPYTVGVYRFKNKLRRTKFHSPDDFYVIAECATPLLSFYEAIYKSKVTSTPYMEDLKLEVVKKFCKSLKKYVESTPETKGLVEVVYFNDEYQKAGEVLECTVKSIWQRQDNGA</sequence>
<organism evidence="2 3">
    <name type="scientific">Megaselia scalaris</name>
    <name type="common">Humpbacked fly</name>
    <name type="synonym">Phora scalaris</name>
    <dbReference type="NCBI Taxonomy" id="36166"/>
    <lineage>
        <taxon>Eukaryota</taxon>
        <taxon>Metazoa</taxon>
        <taxon>Ecdysozoa</taxon>
        <taxon>Arthropoda</taxon>
        <taxon>Hexapoda</taxon>
        <taxon>Insecta</taxon>
        <taxon>Pterygota</taxon>
        <taxon>Neoptera</taxon>
        <taxon>Endopterygota</taxon>
        <taxon>Diptera</taxon>
        <taxon>Brachycera</taxon>
        <taxon>Muscomorpha</taxon>
        <taxon>Platypezoidea</taxon>
        <taxon>Phoridae</taxon>
        <taxon>Megaseliini</taxon>
        <taxon>Megaselia</taxon>
    </lineage>
</organism>
<accession>T1H2Y8</accession>
<evidence type="ECO:0000259" key="1">
    <source>
        <dbReference type="Pfam" id="PF15009"/>
    </source>
</evidence>
<evidence type="ECO:0000313" key="2">
    <source>
        <dbReference type="EnsemblMetazoa" id="MESCA010594-PA"/>
    </source>
</evidence>
<feature type="domain" description="STING ligand-binding" evidence="1">
    <location>
        <begin position="16"/>
        <end position="197"/>
    </location>
</feature>
<proteinExistence type="predicted"/>
<dbReference type="Gene3D" id="3.40.50.12100">
    <property type="entry name" value="Stimulator of interferon genes protein"/>
    <property type="match status" value="1"/>
</dbReference>
<dbReference type="InterPro" id="IPR029158">
    <property type="entry name" value="STING"/>
</dbReference>
<reference evidence="3" key="1">
    <citation type="submission" date="2013-02" db="EMBL/GenBank/DDBJ databases">
        <authorList>
            <person name="Hughes D."/>
        </authorList>
    </citation>
    <scope>NUCLEOTIDE SEQUENCE</scope>
    <source>
        <strain>Durham</strain>
        <strain evidence="3">NC isolate 2 -- Noor lab</strain>
    </source>
</reference>
<dbReference type="GO" id="GO:0005789">
    <property type="term" value="C:endoplasmic reticulum membrane"/>
    <property type="evidence" value="ECO:0007669"/>
    <property type="project" value="TreeGrafter"/>
</dbReference>
<protein>
    <recommendedName>
        <fullName evidence="1">STING ligand-binding domain-containing protein</fullName>
    </recommendedName>
</protein>
<dbReference type="Pfam" id="PF15009">
    <property type="entry name" value="STING_LBD"/>
    <property type="match status" value="1"/>
</dbReference>
<dbReference type="InterPro" id="IPR055432">
    <property type="entry name" value="STING_LBD"/>
</dbReference>
<dbReference type="Proteomes" id="UP000015102">
    <property type="component" value="Unassembled WGS sequence"/>
</dbReference>
<reference evidence="2" key="2">
    <citation type="submission" date="2015-06" db="UniProtKB">
        <authorList>
            <consortium name="EnsemblMetazoa"/>
        </authorList>
    </citation>
    <scope>IDENTIFICATION</scope>
</reference>
<dbReference type="AlphaFoldDB" id="T1H2Y8"/>
<dbReference type="EMBL" id="CAQQ02385776">
    <property type="status" value="NOT_ANNOTATED_CDS"/>
    <property type="molecule type" value="Genomic_DNA"/>
</dbReference>
<dbReference type="InterPro" id="IPR038623">
    <property type="entry name" value="STING_C_sf"/>
</dbReference>
<dbReference type="OMA" id="CTDICEL"/>
<dbReference type="PANTHER" id="PTHR34339:SF1">
    <property type="entry name" value="STIMULATOR OF INTERFERON GENES PROTEIN"/>
    <property type="match status" value="1"/>
</dbReference>
<dbReference type="GO" id="GO:0032481">
    <property type="term" value="P:positive regulation of type I interferon production"/>
    <property type="evidence" value="ECO:0007669"/>
    <property type="project" value="InterPro"/>
</dbReference>
<dbReference type="GO" id="GO:0045087">
    <property type="term" value="P:innate immune response"/>
    <property type="evidence" value="ECO:0007669"/>
    <property type="project" value="TreeGrafter"/>
</dbReference>
<dbReference type="GO" id="GO:0016239">
    <property type="term" value="P:positive regulation of macroautophagy"/>
    <property type="evidence" value="ECO:0007669"/>
    <property type="project" value="TreeGrafter"/>
</dbReference>
<dbReference type="GO" id="GO:0035438">
    <property type="term" value="F:cyclic-di-GMP binding"/>
    <property type="evidence" value="ECO:0007669"/>
    <property type="project" value="TreeGrafter"/>
</dbReference>
<name>T1H2Y8_MEGSC</name>
<keyword evidence="3" id="KW-1185">Reference proteome</keyword>
<dbReference type="GO" id="GO:0002218">
    <property type="term" value="P:activation of innate immune response"/>
    <property type="evidence" value="ECO:0007669"/>
    <property type="project" value="InterPro"/>
</dbReference>
<dbReference type="GO" id="GO:0005776">
    <property type="term" value="C:autophagosome"/>
    <property type="evidence" value="ECO:0007669"/>
    <property type="project" value="TreeGrafter"/>
</dbReference>
<dbReference type="HOGENOM" id="CLU_076442_0_0_1"/>
<dbReference type="EnsemblMetazoa" id="MESCA010594-RA">
    <property type="protein sequence ID" value="MESCA010594-PA"/>
    <property type="gene ID" value="MESCA010594"/>
</dbReference>
<dbReference type="STRING" id="36166.T1H2Y8"/>
<evidence type="ECO:0000313" key="3">
    <source>
        <dbReference type="Proteomes" id="UP000015102"/>
    </source>
</evidence>
<dbReference type="GO" id="GO:0061709">
    <property type="term" value="P:reticulophagy"/>
    <property type="evidence" value="ECO:0007669"/>
    <property type="project" value="TreeGrafter"/>
</dbReference>
<dbReference type="GO" id="GO:0000045">
    <property type="term" value="P:autophagosome assembly"/>
    <property type="evidence" value="ECO:0007669"/>
    <property type="project" value="TreeGrafter"/>
</dbReference>
<dbReference type="GO" id="GO:0061507">
    <property type="term" value="F:2',3'-cyclic GMP-AMP binding"/>
    <property type="evidence" value="ECO:0007669"/>
    <property type="project" value="TreeGrafter"/>
</dbReference>
<dbReference type="PANTHER" id="PTHR34339">
    <property type="entry name" value="STIMULATOR OF INTERFERON GENES PROTEIN"/>
    <property type="match status" value="1"/>
</dbReference>